<protein>
    <submittedName>
        <fullName evidence="2">Uncharacterized protein</fullName>
    </submittedName>
</protein>
<reference evidence="2 3" key="1">
    <citation type="submission" date="2013-06" db="EMBL/GenBank/DDBJ databases">
        <authorList>
            <person name="Weinstock G."/>
            <person name="Sodergren E."/>
            <person name="Lobos E.A."/>
            <person name="Fulton L."/>
            <person name="Fulton R."/>
            <person name="Courtney L."/>
            <person name="Fronick C."/>
            <person name="O'Laughlin M."/>
            <person name="Godfrey J."/>
            <person name="Wilson R.M."/>
            <person name="Miner T."/>
            <person name="Farmer C."/>
            <person name="Delehaunty K."/>
            <person name="Cordes M."/>
            <person name="Minx P."/>
            <person name="Tomlinson C."/>
            <person name="Chen J."/>
            <person name="Wollam A."/>
            <person name="Pepin K.H."/>
            <person name="Bhonagiri V."/>
            <person name="Zhang X."/>
            <person name="Warren W."/>
            <person name="Mitreva M."/>
            <person name="Mardis E.R."/>
            <person name="Wilson R.K."/>
        </authorList>
    </citation>
    <scope>NUCLEOTIDE SEQUENCE [LARGE SCALE GENOMIC DNA]</scope>
    <source>
        <strain evidence="2 3">ATCC 29426</strain>
    </source>
</reference>
<dbReference type="Proteomes" id="UP000016660">
    <property type="component" value="Unassembled WGS sequence"/>
</dbReference>
<keyword evidence="3" id="KW-1185">Reference proteome</keyword>
<evidence type="ECO:0000313" key="3">
    <source>
        <dbReference type="Proteomes" id="UP000016660"/>
    </source>
</evidence>
<evidence type="ECO:0000313" key="2">
    <source>
        <dbReference type="EMBL" id="ERJ76907.1"/>
    </source>
</evidence>
<gene>
    <name evidence="2" type="ORF">HMPREF0653_01345</name>
</gene>
<accession>A0ABP2Y858</accession>
<evidence type="ECO:0000256" key="1">
    <source>
        <dbReference type="SAM" id="Phobius"/>
    </source>
</evidence>
<sequence length="110" mass="12656">MINLLVHAQRYKIFAKIWCFGKLNVLLQKNKNIKRSIMTTPLIGLVALFVLAIVGWAIAEGKSKAIEFSHSEDENEGWEEMKEAYEHNGSKELTLKDLLQKNYTRGYKSI</sequence>
<keyword evidence="1" id="KW-0812">Transmembrane</keyword>
<proteinExistence type="predicted"/>
<keyword evidence="1" id="KW-0472">Membrane</keyword>
<comment type="caution">
    <text evidence="2">The sequence shown here is derived from an EMBL/GenBank/DDBJ whole genome shotgun (WGS) entry which is preliminary data.</text>
</comment>
<organism evidence="2 3">
    <name type="scientific">Prevotella disiens JCM 6334 = ATCC 29426</name>
    <dbReference type="NCBI Taxonomy" id="1235811"/>
    <lineage>
        <taxon>Bacteria</taxon>
        <taxon>Pseudomonadati</taxon>
        <taxon>Bacteroidota</taxon>
        <taxon>Bacteroidia</taxon>
        <taxon>Bacteroidales</taxon>
        <taxon>Prevotellaceae</taxon>
        <taxon>Prevotella</taxon>
    </lineage>
</organism>
<keyword evidence="1" id="KW-1133">Transmembrane helix</keyword>
<feature type="transmembrane region" description="Helical" evidence="1">
    <location>
        <begin position="37"/>
        <end position="59"/>
    </location>
</feature>
<name>A0ABP2Y858_9BACT</name>
<dbReference type="EMBL" id="AWUY01000106">
    <property type="protein sequence ID" value="ERJ76907.1"/>
    <property type="molecule type" value="Genomic_DNA"/>
</dbReference>